<evidence type="ECO:0000313" key="1">
    <source>
        <dbReference type="EMBL" id="QFI71254.1"/>
    </source>
</evidence>
<dbReference type="RefSeq" id="WP_151642164.1">
    <property type="nucleotide sequence ID" value="NZ_CP044543.1"/>
</dbReference>
<dbReference type="Proteomes" id="UP000325641">
    <property type="component" value="Chromosome"/>
</dbReference>
<dbReference type="OrthoDB" id="8240126at2"/>
<protein>
    <submittedName>
        <fullName evidence="1">Uncharacterized protein</fullName>
    </submittedName>
</protein>
<gene>
    <name evidence="1" type="ORF">F8237_02010</name>
</gene>
<organism evidence="1 2">
    <name type="scientific">Bradyrhizobium betae</name>
    <dbReference type="NCBI Taxonomy" id="244734"/>
    <lineage>
        <taxon>Bacteria</taxon>
        <taxon>Pseudomonadati</taxon>
        <taxon>Pseudomonadota</taxon>
        <taxon>Alphaproteobacteria</taxon>
        <taxon>Hyphomicrobiales</taxon>
        <taxon>Nitrobacteraceae</taxon>
        <taxon>Bradyrhizobium</taxon>
    </lineage>
</organism>
<reference evidence="2" key="1">
    <citation type="submission" date="2019-10" db="EMBL/GenBank/DDBJ databases">
        <title>Complete Genome Sequence of Bradyrhizobium betae type strain PL7HG1T.</title>
        <authorList>
            <person name="Bromfield E.S.P."/>
            <person name="Cloutier S."/>
        </authorList>
    </citation>
    <scope>NUCLEOTIDE SEQUENCE [LARGE SCALE GENOMIC DNA]</scope>
    <source>
        <strain evidence="2">PL7HG1</strain>
    </source>
</reference>
<dbReference type="EMBL" id="CP044543">
    <property type="protein sequence ID" value="QFI71254.1"/>
    <property type="molecule type" value="Genomic_DNA"/>
</dbReference>
<dbReference type="AlphaFoldDB" id="A0A5P6NZN1"/>
<name>A0A5P6NZN1_9BRAD</name>
<sequence>MSQVRLDALERVDFDKYLTLSEKAQRDAAIASNDAFIAAMTKASAKGRERVRPGTYVDTTPPLGAHFIRAIAPHSACGSPAAMCIERGNPDGGAPLVLKS</sequence>
<proteinExistence type="predicted"/>
<accession>A0A5P6NZN1</accession>
<dbReference type="KEGG" id="bbet:F8237_02010"/>
<evidence type="ECO:0000313" key="2">
    <source>
        <dbReference type="Proteomes" id="UP000325641"/>
    </source>
</evidence>